<dbReference type="Gene3D" id="1.10.287.130">
    <property type="match status" value="1"/>
</dbReference>
<evidence type="ECO:0000259" key="15">
    <source>
        <dbReference type="PROSITE" id="PS50109"/>
    </source>
</evidence>
<dbReference type="InterPro" id="IPR050398">
    <property type="entry name" value="HssS/ArlS-like"/>
</dbReference>
<organism evidence="17 18">
    <name type="scientific">Paenibacillus piri</name>
    <dbReference type="NCBI Taxonomy" id="2547395"/>
    <lineage>
        <taxon>Bacteria</taxon>
        <taxon>Bacillati</taxon>
        <taxon>Bacillota</taxon>
        <taxon>Bacilli</taxon>
        <taxon>Bacillales</taxon>
        <taxon>Paenibacillaceae</taxon>
        <taxon>Paenibacillus</taxon>
    </lineage>
</organism>
<proteinExistence type="predicted"/>
<keyword evidence="8" id="KW-0547">Nucleotide-binding</keyword>
<keyword evidence="7 14" id="KW-0812">Transmembrane</keyword>
<dbReference type="InterPro" id="IPR004358">
    <property type="entry name" value="Sig_transdc_His_kin-like_C"/>
</dbReference>
<dbReference type="SUPFAM" id="SSF47384">
    <property type="entry name" value="Homodimeric domain of signal transducing histidine kinase"/>
    <property type="match status" value="1"/>
</dbReference>
<keyword evidence="13 14" id="KW-0472">Membrane</keyword>
<evidence type="ECO:0000256" key="13">
    <source>
        <dbReference type="ARBA" id="ARBA00023136"/>
    </source>
</evidence>
<evidence type="ECO:0000256" key="2">
    <source>
        <dbReference type="ARBA" id="ARBA00004651"/>
    </source>
</evidence>
<dbReference type="FunFam" id="3.30.565.10:FF:000006">
    <property type="entry name" value="Sensor histidine kinase WalK"/>
    <property type="match status" value="1"/>
</dbReference>
<evidence type="ECO:0000256" key="8">
    <source>
        <dbReference type="ARBA" id="ARBA00022741"/>
    </source>
</evidence>
<feature type="domain" description="Histidine kinase" evidence="15">
    <location>
        <begin position="257"/>
        <end position="477"/>
    </location>
</feature>
<dbReference type="SMART" id="SM00388">
    <property type="entry name" value="HisKA"/>
    <property type="match status" value="1"/>
</dbReference>
<dbReference type="PANTHER" id="PTHR45528">
    <property type="entry name" value="SENSOR HISTIDINE KINASE CPXA"/>
    <property type="match status" value="1"/>
</dbReference>
<dbReference type="Pfam" id="PF02518">
    <property type="entry name" value="HATPase_c"/>
    <property type="match status" value="1"/>
</dbReference>
<dbReference type="InterPro" id="IPR003594">
    <property type="entry name" value="HATPase_dom"/>
</dbReference>
<dbReference type="OrthoDB" id="335833at2"/>
<evidence type="ECO:0000256" key="14">
    <source>
        <dbReference type="SAM" id="Phobius"/>
    </source>
</evidence>
<evidence type="ECO:0000256" key="3">
    <source>
        <dbReference type="ARBA" id="ARBA00012438"/>
    </source>
</evidence>
<keyword evidence="10" id="KW-0067">ATP-binding</keyword>
<keyword evidence="4" id="KW-1003">Cell membrane</keyword>
<dbReference type="InterPro" id="IPR003660">
    <property type="entry name" value="HAMP_dom"/>
</dbReference>
<dbReference type="Pfam" id="PF00672">
    <property type="entry name" value="HAMP"/>
    <property type="match status" value="1"/>
</dbReference>
<feature type="transmembrane region" description="Helical" evidence="14">
    <location>
        <begin position="165"/>
        <end position="188"/>
    </location>
</feature>
<dbReference type="InterPro" id="IPR036097">
    <property type="entry name" value="HisK_dim/P_sf"/>
</dbReference>
<dbReference type="EMBL" id="SMRT01000013">
    <property type="protein sequence ID" value="TDF94400.1"/>
    <property type="molecule type" value="Genomic_DNA"/>
</dbReference>
<dbReference type="SMART" id="SM00304">
    <property type="entry name" value="HAMP"/>
    <property type="match status" value="1"/>
</dbReference>
<dbReference type="PRINTS" id="PR00344">
    <property type="entry name" value="BCTRLSENSOR"/>
</dbReference>
<comment type="subcellular location">
    <subcellularLocation>
        <location evidence="2">Cell membrane</location>
        <topology evidence="2">Multi-pass membrane protein</topology>
    </subcellularLocation>
</comment>
<evidence type="ECO:0000256" key="6">
    <source>
        <dbReference type="ARBA" id="ARBA00022679"/>
    </source>
</evidence>
<dbReference type="SMART" id="SM00387">
    <property type="entry name" value="HATPase_c"/>
    <property type="match status" value="1"/>
</dbReference>
<keyword evidence="18" id="KW-1185">Reference proteome</keyword>
<dbReference type="GO" id="GO:0005524">
    <property type="term" value="F:ATP binding"/>
    <property type="evidence" value="ECO:0007669"/>
    <property type="project" value="UniProtKB-KW"/>
</dbReference>
<accession>A0A4R5KJB0</accession>
<dbReference type="GO" id="GO:0000155">
    <property type="term" value="F:phosphorelay sensor kinase activity"/>
    <property type="evidence" value="ECO:0007669"/>
    <property type="project" value="InterPro"/>
</dbReference>
<keyword evidence="11 14" id="KW-1133">Transmembrane helix</keyword>
<sequence>MSIKTRLLLSYIAMTFIPVVLFAFIAVMLASVFFKDMAGVGDGRGPFWKASNEHSELIAGVKFTARTDPDRLVDSGFLKRTDEQLQLLQTGLVVMRNNGITFISPNLDAADLGRQLQDPQTSGWGKNTRERYSVSTVDFTFGDGSAGKLFLFSDMNLFYSEASRFFPLLFLSLLLVIGLTNGLLTLLVSRSLIQPLYALRRAAEQIKEGDLSQKVNLKRKDEIGEVGAAFEEMRIRLNDSIRLQLQYEENRKDLISSISHDLKTPIAGIKACVEGIRDGIADTEPKREKYMSMIAKKTDDMDRLIDELFLFSKLDLKRLPFNLEAIDLAAYLRDCAEEFRADPRMNGTTVAFAYAGEGPVIVIADREKLRRVIMNIIDNSLKYMNKTKPEIILELLDGEGAATVKIEDNGEGIMEEALPHIFDRFYRAEPSRNTDTGSSGLGLAIVKQIVEGQGGKVWAESRTGEGTAIYFTLPKTRQAVNGHETDLNH</sequence>
<protein>
    <recommendedName>
        <fullName evidence="3">histidine kinase</fullName>
        <ecNumber evidence="3">2.7.13.3</ecNumber>
    </recommendedName>
</protein>
<evidence type="ECO:0000256" key="11">
    <source>
        <dbReference type="ARBA" id="ARBA00022989"/>
    </source>
</evidence>
<dbReference type="RefSeq" id="WP_133232739.1">
    <property type="nucleotide sequence ID" value="NZ_SMRT01000013.1"/>
</dbReference>
<feature type="transmembrane region" description="Helical" evidence="14">
    <location>
        <begin position="7"/>
        <end position="34"/>
    </location>
</feature>
<dbReference type="PANTHER" id="PTHR45528:SF1">
    <property type="entry name" value="SENSOR HISTIDINE KINASE CPXA"/>
    <property type="match status" value="1"/>
</dbReference>
<evidence type="ECO:0000313" key="17">
    <source>
        <dbReference type="EMBL" id="TDF94400.1"/>
    </source>
</evidence>
<dbReference type="CDD" id="cd00075">
    <property type="entry name" value="HATPase"/>
    <property type="match status" value="1"/>
</dbReference>
<keyword evidence="9 17" id="KW-0418">Kinase</keyword>
<dbReference type="Gene3D" id="6.10.340.10">
    <property type="match status" value="1"/>
</dbReference>
<reference evidence="17 18" key="1">
    <citation type="submission" date="2019-03" db="EMBL/GenBank/DDBJ databases">
        <title>This is whole genome sequence of Paenibacillus sp MS74 strain.</title>
        <authorList>
            <person name="Trinh H.N."/>
        </authorList>
    </citation>
    <scope>NUCLEOTIDE SEQUENCE [LARGE SCALE GENOMIC DNA]</scope>
    <source>
        <strain evidence="17 18">MS74</strain>
    </source>
</reference>
<dbReference type="EC" id="2.7.13.3" evidence="3"/>
<dbReference type="PROSITE" id="PS50109">
    <property type="entry name" value="HIS_KIN"/>
    <property type="match status" value="1"/>
</dbReference>
<keyword evidence="6" id="KW-0808">Transferase</keyword>
<dbReference type="PROSITE" id="PS50885">
    <property type="entry name" value="HAMP"/>
    <property type="match status" value="1"/>
</dbReference>
<evidence type="ECO:0000313" key="18">
    <source>
        <dbReference type="Proteomes" id="UP000295636"/>
    </source>
</evidence>
<gene>
    <name evidence="17" type="ORF">E1757_23585</name>
</gene>
<evidence type="ECO:0000256" key="10">
    <source>
        <dbReference type="ARBA" id="ARBA00022840"/>
    </source>
</evidence>
<dbReference type="CDD" id="cd00082">
    <property type="entry name" value="HisKA"/>
    <property type="match status" value="1"/>
</dbReference>
<dbReference type="InterPro" id="IPR003661">
    <property type="entry name" value="HisK_dim/P_dom"/>
</dbReference>
<dbReference type="Proteomes" id="UP000295636">
    <property type="component" value="Unassembled WGS sequence"/>
</dbReference>
<keyword evidence="12" id="KW-0902">Two-component regulatory system</keyword>
<dbReference type="AlphaFoldDB" id="A0A4R5KJB0"/>
<keyword evidence="5" id="KW-0597">Phosphoprotein</keyword>
<dbReference type="InterPro" id="IPR005467">
    <property type="entry name" value="His_kinase_dom"/>
</dbReference>
<dbReference type="CDD" id="cd06225">
    <property type="entry name" value="HAMP"/>
    <property type="match status" value="1"/>
</dbReference>
<comment type="catalytic activity">
    <reaction evidence="1">
        <text>ATP + protein L-histidine = ADP + protein N-phospho-L-histidine.</text>
        <dbReference type="EC" id="2.7.13.3"/>
    </reaction>
</comment>
<comment type="caution">
    <text evidence="17">The sequence shown here is derived from an EMBL/GenBank/DDBJ whole genome shotgun (WGS) entry which is preliminary data.</text>
</comment>
<evidence type="ECO:0000256" key="12">
    <source>
        <dbReference type="ARBA" id="ARBA00023012"/>
    </source>
</evidence>
<evidence type="ECO:0000256" key="5">
    <source>
        <dbReference type="ARBA" id="ARBA00022553"/>
    </source>
</evidence>
<dbReference type="Pfam" id="PF00512">
    <property type="entry name" value="HisKA"/>
    <property type="match status" value="1"/>
</dbReference>
<evidence type="ECO:0000259" key="16">
    <source>
        <dbReference type="PROSITE" id="PS50885"/>
    </source>
</evidence>
<evidence type="ECO:0000256" key="9">
    <source>
        <dbReference type="ARBA" id="ARBA00022777"/>
    </source>
</evidence>
<dbReference type="InterPro" id="IPR036890">
    <property type="entry name" value="HATPase_C_sf"/>
</dbReference>
<name>A0A4R5KJB0_9BACL</name>
<dbReference type="SUPFAM" id="SSF158472">
    <property type="entry name" value="HAMP domain-like"/>
    <property type="match status" value="1"/>
</dbReference>
<evidence type="ECO:0000256" key="7">
    <source>
        <dbReference type="ARBA" id="ARBA00022692"/>
    </source>
</evidence>
<dbReference type="SUPFAM" id="SSF55874">
    <property type="entry name" value="ATPase domain of HSP90 chaperone/DNA topoisomerase II/histidine kinase"/>
    <property type="match status" value="1"/>
</dbReference>
<feature type="domain" description="HAMP" evidence="16">
    <location>
        <begin position="190"/>
        <end position="242"/>
    </location>
</feature>
<dbReference type="GO" id="GO:0005886">
    <property type="term" value="C:plasma membrane"/>
    <property type="evidence" value="ECO:0007669"/>
    <property type="project" value="UniProtKB-SubCell"/>
</dbReference>
<dbReference type="Gene3D" id="3.30.565.10">
    <property type="entry name" value="Histidine kinase-like ATPase, C-terminal domain"/>
    <property type="match status" value="1"/>
</dbReference>
<evidence type="ECO:0000256" key="1">
    <source>
        <dbReference type="ARBA" id="ARBA00000085"/>
    </source>
</evidence>
<evidence type="ECO:0000256" key="4">
    <source>
        <dbReference type="ARBA" id="ARBA00022475"/>
    </source>
</evidence>